<evidence type="ECO:0000313" key="3">
    <source>
        <dbReference type="Proteomes" id="UP001498398"/>
    </source>
</evidence>
<dbReference type="Proteomes" id="UP001498398">
    <property type="component" value="Unassembled WGS sequence"/>
</dbReference>
<sequence length="292" mass="31355">MNVLLLVVLAICLQVQASVFPRQVYDDGPSNNSSDITLRQLSTILAIANSSCDPGFLDECRNATQALPFINQAFATYNISSMGEKAALLGLMIFETGGFNYDRNHFPPPGNPGQGTRNLMNFPFVCAYAQSQPNTSAAMQSMDPNICSSPDVDDETKNNILSLVLPDELSFASAAWFYTKSGPNGTGCTEIDGMISGLQSQTEAGWEKYITQCLFTTVTDDRLFVWAKTLEVISTPDQYADSTMYGGMTASATASASSVTQPIAFNSNGAFTFNITFLQVSILSGLGLGLVL</sequence>
<keyword evidence="3" id="KW-1185">Reference proteome</keyword>
<reference evidence="2 3" key="1">
    <citation type="submission" date="2024-01" db="EMBL/GenBank/DDBJ databases">
        <title>A draft genome for the cacao thread blight pathogen Marasmiellus scandens.</title>
        <authorList>
            <person name="Baruah I.K."/>
            <person name="Leung J."/>
            <person name="Bukari Y."/>
            <person name="Amoako-Attah I."/>
            <person name="Meinhardt L.W."/>
            <person name="Bailey B.A."/>
            <person name="Cohen S.P."/>
        </authorList>
    </citation>
    <scope>NUCLEOTIDE SEQUENCE [LARGE SCALE GENOMIC DNA]</scope>
    <source>
        <strain evidence="2 3">GH-19</strain>
    </source>
</reference>
<evidence type="ECO:0000313" key="2">
    <source>
        <dbReference type="EMBL" id="KAK7460700.1"/>
    </source>
</evidence>
<keyword evidence="1" id="KW-0732">Signal</keyword>
<name>A0ABR1JHS2_9AGAR</name>
<gene>
    <name evidence="2" type="ORF">VKT23_009416</name>
</gene>
<proteinExistence type="predicted"/>
<accession>A0ABR1JHS2</accession>
<protein>
    <submittedName>
        <fullName evidence="2">Uncharacterized protein</fullName>
    </submittedName>
</protein>
<comment type="caution">
    <text evidence="2">The sequence shown here is derived from an EMBL/GenBank/DDBJ whole genome shotgun (WGS) entry which is preliminary data.</text>
</comment>
<feature type="chain" id="PRO_5046616541" evidence="1">
    <location>
        <begin position="18"/>
        <end position="292"/>
    </location>
</feature>
<dbReference type="EMBL" id="JBANRG010000015">
    <property type="protein sequence ID" value="KAK7460700.1"/>
    <property type="molecule type" value="Genomic_DNA"/>
</dbReference>
<feature type="signal peptide" evidence="1">
    <location>
        <begin position="1"/>
        <end position="17"/>
    </location>
</feature>
<evidence type="ECO:0000256" key="1">
    <source>
        <dbReference type="SAM" id="SignalP"/>
    </source>
</evidence>
<organism evidence="2 3">
    <name type="scientific">Marasmiellus scandens</name>
    <dbReference type="NCBI Taxonomy" id="2682957"/>
    <lineage>
        <taxon>Eukaryota</taxon>
        <taxon>Fungi</taxon>
        <taxon>Dikarya</taxon>
        <taxon>Basidiomycota</taxon>
        <taxon>Agaricomycotina</taxon>
        <taxon>Agaricomycetes</taxon>
        <taxon>Agaricomycetidae</taxon>
        <taxon>Agaricales</taxon>
        <taxon>Marasmiineae</taxon>
        <taxon>Omphalotaceae</taxon>
        <taxon>Marasmiellus</taxon>
    </lineage>
</organism>